<evidence type="ECO:0000256" key="1">
    <source>
        <dbReference type="SAM" id="MobiDB-lite"/>
    </source>
</evidence>
<comment type="caution">
    <text evidence="3">The sequence shown here is derived from an EMBL/GenBank/DDBJ whole genome shotgun (WGS) entry which is preliminary data.</text>
</comment>
<feature type="region of interest" description="Disordered" evidence="1">
    <location>
        <begin position="52"/>
        <end position="73"/>
    </location>
</feature>
<keyword evidence="2" id="KW-0472">Membrane</keyword>
<protein>
    <submittedName>
        <fullName evidence="3">Uncharacterized protein</fullName>
    </submittedName>
</protein>
<name>A0ABR3GDS8_9PEZI</name>
<proteinExistence type="predicted"/>
<feature type="compositionally biased region" description="Acidic residues" evidence="1">
    <location>
        <begin position="59"/>
        <end position="70"/>
    </location>
</feature>
<organism evidence="3 4">
    <name type="scientific">Discina gigas</name>
    <dbReference type="NCBI Taxonomy" id="1032678"/>
    <lineage>
        <taxon>Eukaryota</taxon>
        <taxon>Fungi</taxon>
        <taxon>Dikarya</taxon>
        <taxon>Ascomycota</taxon>
        <taxon>Pezizomycotina</taxon>
        <taxon>Pezizomycetes</taxon>
        <taxon>Pezizales</taxon>
        <taxon>Discinaceae</taxon>
        <taxon>Discina</taxon>
    </lineage>
</organism>
<dbReference type="EMBL" id="JBBBZM010000105">
    <property type="protein sequence ID" value="KAL0634050.1"/>
    <property type="molecule type" value="Genomic_DNA"/>
</dbReference>
<gene>
    <name evidence="3" type="ORF">Q9L58_006998</name>
</gene>
<evidence type="ECO:0000313" key="4">
    <source>
        <dbReference type="Proteomes" id="UP001447188"/>
    </source>
</evidence>
<evidence type="ECO:0000256" key="2">
    <source>
        <dbReference type="SAM" id="Phobius"/>
    </source>
</evidence>
<keyword evidence="2" id="KW-1133">Transmembrane helix</keyword>
<feature type="transmembrane region" description="Helical" evidence="2">
    <location>
        <begin position="98"/>
        <end position="120"/>
    </location>
</feature>
<feature type="non-terminal residue" evidence="3">
    <location>
        <position position="124"/>
    </location>
</feature>
<accession>A0ABR3GDS8</accession>
<keyword evidence="2" id="KW-0812">Transmembrane</keyword>
<sequence length="124" mass="14272">MTRQELVDRLLIVDDQNHLLRLLNKTSINLLTVLRERGARDGLWERRVLEVGSNGASGAEEEEEEEDEEEGNRAQRITHQFLQALSQELKPWPVTAVIVFYIIISKVIEFLVGLLTNYVFAKII</sequence>
<dbReference type="Proteomes" id="UP001447188">
    <property type="component" value="Unassembled WGS sequence"/>
</dbReference>
<evidence type="ECO:0000313" key="3">
    <source>
        <dbReference type="EMBL" id="KAL0634050.1"/>
    </source>
</evidence>
<reference evidence="3 4" key="1">
    <citation type="submission" date="2024-02" db="EMBL/GenBank/DDBJ databases">
        <title>Discinaceae phylogenomics.</title>
        <authorList>
            <person name="Dirks A.C."/>
            <person name="James T.Y."/>
        </authorList>
    </citation>
    <scope>NUCLEOTIDE SEQUENCE [LARGE SCALE GENOMIC DNA]</scope>
    <source>
        <strain evidence="3 4">ACD0624</strain>
    </source>
</reference>
<keyword evidence="4" id="KW-1185">Reference proteome</keyword>